<feature type="short sequence motif" description="TonB C-terminal box" evidence="11">
    <location>
        <begin position="593"/>
        <end position="610"/>
    </location>
</feature>
<keyword evidence="2 10" id="KW-0813">Transport</keyword>
<feature type="chain" id="PRO_5046651990" evidence="13">
    <location>
        <begin position="18"/>
        <end position="610"/>
    </location>
</feature>
<evidence type="ECO:0000256" key="6">
    <source>
        <dbReference type="ARBA" id="ARBA00023065"/>
    </source>
</evidence>
<name>A0ABQ1I5C0_9ALTE</name>
<evidence type="ECO:0000256" key="12">
    <source>
        <dbReference type="RuleBase" id="RU003357"/>
    </source>
</evidence>
<dbReference type="InterPro" id="IPR039426">
    <property type="entry name" value="TonB-dep_rcpt-like"/>
</dbReference>
<dbReference type="InterPro" id="IPR010917">
    <property type="entry name" value="TonB_rcpt_CS"/>
</dbReference>
<evidence type="ECO:0000313" key="17">
    <source>
        <dbReference type="Proteomes" id="UP000651977"/>
    </source>
</evidence>
<feature type="signal peptide" evidence="13">
    <location>
        <begin position="1"/>
        <end position="17"/>
    </location>
</feature>
<keyword evidence="6" id="KW-0406">Ion transport</keyword>
<evidence type="ECO:0000256" key="1">
    <source>
        <dbReference type="ARBA" id="ARBA00004571"/>
    </source>
</evidence>
<keyword evidence="5 13" id="KW-0732">Signal</keyword>
<sequence length="610" mass="68688">MKKLILLAAIAPAFGYAQETSQQQTMVVTANRMQQPANSVIAPLTIVNREQIENSGAQDIVDVLKQQVGISVTRNGGVGQTESVFIRGTSSAQSLFLIDGVRVNTATNGGAQLSLLPLEFVERIEIIRGARASIYGADAVGGVINVITRPEFGQQFLGLKAALGTEDSAKFAVRASGLATDNTQYNVVLNANRSDGYDIRPQDTLNEDYGYESLGGLFSIEHRFNQAWRASIFTLYNEGESEYIQGSKYLNKQKQAVYGAKLNYQAQQWTSELALNYQQDRSDSADATNFVNPDRYFTERQAVNWLVAYQLNKQWLLQGGVDLQNEDISGSSVVYQKQDRDNNAVYVNARADYIKHVLEASLRHDDNQHYGEHTTYNVGWSWQLQNDLRFNALHGTAYRAPTFNDLYYPGSENPNLKAETSTNTEFGFALDLVRAQWQFNVFHNDIENLIAWGCVANCDNDYSGAPDSWPLWTPDNVNDARIQGIEVQGDFSTAWLNHRIILELLDTEDKATGKRLIRRPQEQIKYKADVNWQQLNVVLDVLWRGESYEDAANTQVLDSYAVWDLSANYRFTNGFRLDAKLHNLFDKEYSTAANYQGRGRSFELAASYQF</sequence>
<dbReference type="Gene3D" id="2.170.130.10">
    <property type="entry name" value="TonB-dependent receptor, plug domain"/>
    <property type="match status" value="1"/>
</dbReference>
<gene>
    <name evidence="16" type="primary">btuB</name>
    <name evidence="16" type="ORF">GCM10007414_26160</name>
</gene>
<evidence type="ECO:0000256" key="5">
    <source>
        <dbReference type="ARBA" id="ARBA00022729"/>
    </source>
</evidence>
<evidence type="ECO:0000256" key="9">
    <source>
        <dbReference type="ARBA" id="ARBA00023237"/>
    </source>
</evidence>
<dbReference type="Gene3D" id="2.40.170.20">
    <property type="entry name" value="TonB-dependent receptor, beta-barrel domain"/>
    <property type="match status" value="1"/>
</dbReference>
<dbReference type="EMBL" id="BMDY01000016">
    <property type="protein sequence ID" value="GGB11461.1"/>
    <property type="molecule type" value="Genomic_DNA"/>
</dbReference>
<organism evidence="16 17">
    <name type="scientific">Agarivorans gilvus</name>
    <dbReference type="NCBI Taxonomy" id="680279"/>
    <lineage>
        <taxon>Bacteria</taxon>
        <taxon>Pseudomonadati</taxon>
        <taxon>Pseudomonadota</taxon>
        <taxon>Gammaproteobacteria</taxon>
        <taxon>Alteromonadales</taxon>
        <taxon>Alteromonadaceae</taxon>
        <taxon>Agarivorans</taxon>
    </lineage>
</organism>
<dbReference type="RefSeq" id="WP_188407478.1">
    <property type="nucleotide sequence ID" value="NZ_BMDY01000016.1"/>
</dbReference>
<protein>
    <submittedName>
        <fullName evidence="16">Vitamin B12 transporter BtuB</fullName>
    </submittedName>
</protein>
<dbReference type="CDD" id="cd01347">
    <property type="entry name" value="ligand_gated_channel"/>
    <property type="match status" value="1"/>
</dbReference>
<dbReference type="Pfam" id="PF07715">
    <property type="entry name" value="Plug"/>
    <property type="match status" value="1"/>
</dbReference>
<evidence type="ECO:0000256" key="3">
    <source>
        <dbReference type="ARBA" id="ARBA00022452"/>
    </source>
</evidence>
<evidence type="ECO:0000256" key="11">
    <source>
        <dbReference type="PROSITE-ProRule" id="PRU10144"/>
    </source>
</evidence>
<dbReference type="InterPro" id="IPR000531">
    <property type="entry name" value="Beta-barrel_TonB"/>
</dbReference>
<keyword evidence="8 10" id="KW-0472">Membrane</keyword>
<reference evidence="17" key="1">
    <citation type="journal article" date="2019" name="Int. J. Syst. Evol. Microbiol.">
        <title>The Global Catalogue of Microorganisms (GCM) 10K type strain sequencing project: providing services to taxonomists for standard genome sequencing and annotation.</title>
        <authorList>
            <consortium name="The Broad Institute Genomics Platform"/>
            <consortium name="The Broad Institute Genome Sequencing Center for Infectious Disease"/>
            <person name="Wu L."/>
            <person name="Ma J."/>
        </authorList>
    </citation>
    <scope>NUCLEOTIDE SEQUENCE [LARGE SCALE GENOMIC DNA]</scope>
    <source>
        <strain evidence="17">CGMCC 1.10131</strain>
    </source>
</reference>
<comment type="subcellular location">
    <subcellularLocation>
        <location evidence="1 10">Cell outer membrane</location>
        <topology evidence="1 10">Multi-pass membrane protein</topology>
    </subcellularLocation>
</comment>
<dbReference type="InterPro" id="IPR037066">
    <property type="entry name" value="Plug_dom_sf"/>
</dbReference>
<evidence type="ECO:0000256" key="2">
    <source>
        <dbReference type="ARBA" id="ARBA00022448"/>
    </source>
</evidence>
<dbReference type="PANTHER" id="PTHR30069:SF53">
    <property type="entry name" value="COLICIN I RECEPTOR-RELATED"/>
    <property type="match status" value="1"/>
</dbReference>
<evidence type="ECO:0000256" key="13">
    <source>
        <dbReference type="SAM" id="SignalP"/>
    </source>
</evidence>
<comment type="similarity">
    <text evidence="10 12">Belongs to the TonB-dependent receptor family.</text>
</comment>
<dbReference type="SUPFAM" id="SSF56935">
    <property type="entry name" value="Porins"/>
    <property type="match status" value="1"/>
</dbReference>
<feature type="domain" description="TonB-dependent receptor plug" evidence="15">
    <location>
        <begin position="39"/>
        <end position="143"/>
    </location>
</feature>
<dbReference type="Pfam" id="PF00593">
    <property type="entry name" value="TonB_dep_Rec_b-barrel"/>
    <property type="match status" value="1"/>
</dbReference>
<keyword evidence="7 12" id="KW-0798">TonB box</keyword>
<keyword evidence="17" id="KW-1185">Reference proteome</keyword>
<accession>A0ABQ1I5C0</accession>
<evidence type="ECO:0000313" key="16">
    <source>
        <dbReference type="EMBL" id="GGB11461.1"/>
    </source>
</evidence>
<feature type="domain" description="TonB-dependent receptor-like beta-barrel" evidence="14">
    <location>
        <begin position="199"/>
        <end position="584"/>
    </location>
</feature>
<keyword evidence="9 10" id="KW-0998">Cell outer membrane</keyword>
<dbReference type="InterPro" id="IPR012910">
    <property type="entry name" value="Plug_dom"/>
</dbReference>
<dbReference type="Proteomes" id="UP000651977">
    <property type="component" value="Unassembled WGS sequence"/>
</dbReference>
<dbReference type="PROSITE" id="PS01156">
    <property type="entry name" value="TONB_DEPENDENT_REC_2"/>
    <property type="match status" value="1"/>
</dbReference>
<evidence type="ECO:0000256" key="8">
    <source>
        <dbReference type="ARBA" id="ARBA00023136"/>
    </source>
</evidence>
<dbReference type="PANTHER" id="PTHR30069">
    <property type="entry name" value="TONB-DEPENDENT OUTER MEMBRANE RECEPTOR"/>
    <property type="match status" value="1"/>
</dbReference>
<evidence type="ECO:0000256" key="10">
    <source>
        <dbReference type="PROSITE-ProRule" id="PRU01360"/>
    </source>
</evidence>
<evidence type="ECO:0000256" key="4">
    <source>
        <dbReference type="ARBA" id="ARBA00022692"/>
    </source>
</evidence>
<dbReference type="PROSITE" id="PS52016">
    <property type="entry name" value="TONB_DEPENDENT_REC_3"/>
    <property type="match status" value="1"/>
</dbReference>
<keyword evidence="3 10" id="KW-1134">Transmembrane beta strand</keyword>
<proteinExistence type="inferred from homology"/>
<evidence type="ECO:0000259" key="15">
    <source>
        <dbReference type="Pfam" id="PF07715"/>
    </source>
</evidence>
<dbReference type="InterPro" id="IPR036942">
    <property type="entry name" value="Beta-barrel_TonB_sf"/>
</dbReference>
<evidence type="ECO:0000256" key="7">
    <source>
        <dbReference type="ARBA" id="ARBA00023077"/>
    </source>
</evidence>
<keyword evidence="4 10" id="KW-0812">Transmembrane</keyword>
<comment type="caution">
    <text evidence="16">The sequence shown here is derived from an EMBL/GenBank/DDBJ whole genome shotgun (WGS) entry which is preliminary data.</text>
</comment>
<evidence type="ECO:0000259" key="14">
    <source>
        <dbReference type="Pfam" id="PF00593"/>
    </source>
</evidence>